<protein>
    <submittedName>
        <fullName evidence="2">Uncharacterized protein</fullName>
    </submittedName>
</protein>
<keyword evidence="1" id="KW-1133">Transmembrane helix</keyword>
<dbReference type="EMBL" id="UFSO01000003">
    <property type="protein sequence ID" value="SSY80178.1"/>
    <property type="molecule type" value="Genomic_DNA"/>
</dbReference>
<feature type="transmembrane region" description="Helical" evidence="1">
    <location>
        <begin position="12"/>
        <end position="34"/>
    </location>
</feature>
<reference evidence="2 3" key="1">
    <citation type="submission" date="2018-06" db="EMBL/GenBank/DDBJ databases">
        <authorList>
            <consortium name="Pathogen Informatics"/>
            <person name="Doyle S."/>
        </authorList>
    </citation>
    <scope>NUCLEOTIDE SEQUENCE [LARGE SCALE GENOMIC DNA]</scope>
    <source>
        <strain evidence="2 3">NCTC10283</strain>
    </source>
</reference>
<evidence type="ECO:0000256" key="1">
    <source>
        <dbReference type="SAM" id="Phobius"/>
    </source>
</evidence>
<keyword evidence="3" id="KW-1185">Reference proteome</keyword>
<keyword evidence="1" id="KW-0812">Transmembrane</keyword>
<name>A0A376BTL7_9NEIS</name>
<accession>A0A376BTL7</accession>
<feature type="transmembrane region" description="Helical" evidence="1">
    <location>
        <begin position="61"/>
        <end position="81"/>
    </location>
</feature>
<keyword evidence="1" id="KW-0472">Membrane</keyword>
<proteinExistence type="predicted"/>
<dbReference type="Proteomes" id="UP000254209">
    <property type="component" value="Unassembled WGS sequence"/>
</dbReference>
<dbReference type="AlphaFoldDB" id="A0A376BTL7"/>
<dbReference type="STRING" id="1120980.GCA_000745955_01461"/>
<gene>
    <name evidence="2" type="ORF">NCTC10283_01732</name>
</gene>
<dbReference type="RefSeq" id="WP_034293143.1">
    <property type="nucleotide sequence ID" value="NZ_CP091519.2"/>
</dbReference>
<sequence>MQEEQQGCLEFIGCAFAMFTLWGLHLYIFIIYALQSEERAEILEGHPDCIQFLFTMETESILFKILFLISFVVATTICWLGKAIYKKYTATLIGTIMAMVMNWALFFIVTQPNFNPACPPLGKIDGIFQAA</sequence>
<evidence type="ECO:0000313" key="3">
    <source>
        <dbReference type="Proteomes" id="UP000254209"/>
    </source>
</evidence>
<feature type="transmembrane region" description="Helical" evidence="1">
    <location>
        <begin position="88"/>
        <end position="109"/>
    </location>
</feature>
<organism evidence="2 3">
    <name type="scientific">Alysiella crassa</name>
    <dbReference type="NCBI Taxonomy" id="153491"/>
    <lineage>
        <taxon>Bacteria</taxon>
        <taxon>Pseudomonadati</taxon>
        <taxon>Pseudomonadota</taxon>
        <taxon>Betaproteobacteria</taxon>
        <taxon>Neisseriales</taxon>
        <taxon>Neisseriaceae</taxon>
        <taxon>Alysiella</taxon>
    </lineage>
</organism>
<evidence type="ECO:0000313" key="2">
    <source>
        <dbReference type="EMBL" id="SSY80178.1"/>
    </source>
</evidence>